<dbReference type="CDD" id="cd14424">
    <property type="entry name" value="CUE_Cue1p_like"/>
    <property type="match status" value="1"/>
</dbReference>
<feature type="domain" description="CUE" evidence="1">
    <location>
        <begin position="49"/>
        <end position="91"/>
    </location>
</feature>
<protein>
    <submittedName>
        <fullName evidence="2">6592_t:CDS:1</fullName>
    </submittedName>
</protein>
<reference evidence="2" key="1">
    <citation type="submission" date="2021-06" db="EMBL/GenBank/DDBJ databases">
        <authorList>
            <person name="Kallberg Y."/>
            <person name="Tangrot J."/>
            <person name="Rosling A."/>
        </authorList>
    </citation>
    <scope>NUCLEOTIDE SEQUENCE</scope>
    <source>
        <strain evidence="2">IA702</strain>
    </source>
</reference>
<evidence type="ECO:0000259" key="1">
    <source>
        <dbReference type="PROSITE" id="PS51140"/>
    </source>
</evidence>
<organism evidence="2 3">
    <name type="scientific">Paraglomus occultum</name>
    <dbReference type="NCBI Taxonomy" id="144539"/>
    <lineage>
        <taxon>Eukaryota</taxon>
        <taxon>Fungi</taxon>
        <taxon>Fungi incertae sedis</taxon>
        <taxon>Mucoromycota</taxon>
        <taxon>Glomeromycotina</taxon>
        <taxon>Glomeromycetes</taxon>
        <taxon>Paraglomerales</taxon>
        <taxon>Paraglomeraceae</taxon>
        <taxon>Paraglomus</taxon>
    </lineage>
</organism>
<sequence length="202" mass="22914">MNDGISILLAFFVIVVVFRWLLASTSDTQTLRRPHNTTLDQLRMRPRPVTAEMVETVCAMFPNIPPAAVQYDLQKTGSVEVTCDNILQNGTLPMPPAVVPQQPFQLEEAVAKNVTPEEPPKTWEQTAEKRAEILRKRKEAMILKARMRYIEQEKNDQDTKVQTVSPTSSNLPTELIAKNLDLSSETRRQQSSLKMGNVNRRN</sequence>
<dbReference type="Gene3D" id="1.10.8.10">
    <property type="entry name" value="DNA helicase RuvA subunit, C-terminal domain"/>
    <property type="match status" value="1"/>
</dbReference>
<dbReference type="AlphaFoldDB" id="A0A9N9BC57"/>
<dbReference type="GO" id="GO:0043130">
    <property type="term" value="F:ubiquitin binding"/>
    <property type="evidence" value="ECO:0007669"/>
    <property type="project" value="InterPro"/>
</dbReference>
<dbReference type="EMBL" id="CAJVPJ010000837">
    <property type="protein sequence ID" value="CAG8559759.1"/>
    <property type="molecule type" value="Genomic_DNA"/>
</dbReference>
<proteinExistence type="predicted"/>
<evidence type="ECO:0000313" key="3">
    <source>
        <dbReference type="Proteomes" id="UP000789572"/>
    </source>
</evidence>
<dbReference type="Proteomes" id="UP000789572">
    <property type="component" value="Unassembled WGS sequence"/>
</dbReference>
<comment type="caution">
    <text evidence="2">The sequence shown here is derived from an EMBL/GenBank/DDBJ whole genome shotgun (WGS) entry which is preliminary data.</text>
</comment>
<name>A0A9N9BC57_9GLOM</name>
<dbReference type="InterPro" id="IPR003892">
    <property type="entry name" value="CUE"/>
</dbReference>
<dbReference type="PROSITE" id="PS51140">
    <property type="entry name" value="CUE"/>
    <property type="match status" value="1"/>
</dbReference>
<keyword evidence="3" id="KW-1185">Reference proteome</keyword>
<dbReference type="SMART" id="SM00546">
    <property type="entry name" value="CUE"/>
    <property type="match status" value="1"/>
</dbReference>
<evidence type="ECO:0000313" key="2">
    <source>
        <dbReference type="EMBL" id="CAG8559759.1"/>
    </source>
</evidence>
<dbReference type="Pfam" id="PF02845">
    <property type="entry name" value="CUE"/>
    <property type="match status" value="1"/>
</dbReference>
<gene>
    <name evidence="2" type="ORF">POCULU_LOCUS5448</name>
</gene>
<accession>A0A9N9BC57</accession>
<dbReference type="OrthoDB" id="3824970at2759"/>